<dbReference type="InterPro" id="IPR036388">
    <property type="entry name" value="WH-like_DNA-bd_sf"/>
</dbReference>
<dbReference type="KEGG" id="dax:FDQ92_01520"/>
<dbReference type="PANTHER" id="PTHR33221">
    <property type="entry name" value="WINGED HELIX-TURN-HELIX TRANSCRIPTIONAL REGULATOR, RRF2 FAMILY"/>
    <property type="match status" value="1"/>
</dbReference>
<organism evidence="2 3">
    <name type="scientific">Desulfoglaeba alkanexedens ALDC</name>
    <dbReference type="NCBI Taxonomy" id="980445"/>
    <lineage>
        <taxon>Bacteria</taxon>
        <taxon>Pseudomonadati</taxon>
        <taxon>Thermodesulfobacteriota</taxon>
        <taxon>Syntrophobacteria</taxon>
        <taxon>Syntrophobacterales</taxon>
        <taxon>Syntrophobacteraceae</taxon>
        <taxon>Desulfoglaeba</taxon>
    </lineage>
</organism>
<dbReference type="RefSeq" id="WP_137422962.1">
    <property type="nucleotide sequence ID" value="NZ_CP040098.1"/>
</dbReference>
<gene>
    <name evidence="2" type="ORF">FDQ92_01520</name>
</gene>
<dbReference type="GO" id="GO:0005829">
    <property type="term" value="C:cytosol"/>
    <property type="evidence" value="ECO:0007669"/>
    <property type="project" value="TreeGrafter"/>
</dbReference>
<dbReference type="AlphaFoldDB" id="A0A4P8L2K7"/>
<keyword evidence="1" id="KW-0238">DNA-binding</keyword>
<evidence type="ECO:0000313" key="2">
    <source>
        <dbReference type="EMBL" id="QCQ20992.1"/>
    </source>
</evidence>
<dbReference type="Gene3D" id="1.10.10.10">
    <property type="entry name" value="Winged helix-like DNA-binding domain superfamily/Winged helix DNA-binding domain"/>
    <property type="match status" value="1"/>
</dbReference>
<accession>A0A4P8L2K7</accession>
<reference evidence="2 3" key="1">
    <citation type="submission" date="2019-05" db="EMBL/GenBank/DDBJ databases">
        <title>The Complete Genome Sequence of the n-alkane-degrading Desulfoglaeba alkanexedens ALDC reveals multiple alkylsuccinate synthase gene clusters.</title>
        <authorList>
            <person name="Callaghan A.V."/>
            <person name="Davidova I.A."/>
            <person name="Duncan K.E."/>
            <person name="Morris B."/>
            <person name="McInerney M.J."/>
        </authorList>
    </citation>
    <scope>NUCLEOTIDE SEQUENCE [LARGE SCALE GENOMIC DNA]</scope>
    <source>
        <strain evidence="2 3">ALDC</strain>
    </source>
</reference>
<dbReference type="InterPro" id="IPR036390">
    <property type="entry name" value="WH_DNA-bd_sf"/>
</dbReference>
<reference evidence="2 3" key="2">
    <citation type="submission" date="2019-05" db="EMBL/GenBank/DDBJ databases">
        <authorList>
            <person name="Suflita J.M."/>
            <person name="Marks C.R."/>
        </authorList>
    </citation>
    <scope>NUCLEOTIDE SEQUENCE [LARGE SCALE GENOMIC DNA]</scope>
    <source>
        <strain evidence="2 3">ALDC</strain>
    </source>
</reference>
<evidence type="ECO:0000313" key="3">
    <source>
        <dbReference type="Proteomes" id="UP000298602"/>
    </source>
</evidence>
<name>A0A4P8L2K7_9BACT</name>
<dbReference type="NCBIfam" id="TIGR00738">
    <property type="entry name" value="rrf2_super"/>
    <property type="match status" value="1"/>
</dbReference>
<dbReference type="PROSITE" id="PS51197">
    <property type="entry name" value="HTH_RRF2_2"/>
    <property type="match status" value="1"/>
</dbReference>
<dbReference type="GO" id="GO:0003677">
    <property type="term" value="F:DNA binding"/>
    <property type="evidence" value="ECO:0007669"/>
    <property type="project" value="UniProtKB-KW"/>
</dbReference>
<dbReference type="EMBL" id="CP040098">
    <property type="protein sequence ID" value="QCQ20992.1"/>
    <property type="molecule type" value="Genomic_DNA"/>
</dbReference>
<dbReference type="InterPro" id="IPR030489">
    <property type="entry name" value="TR_Rrf2-type_CS"/>
</dbReference>
<dbReference type="PROSITE" id="PS01332">
    <property type="entry name" value="HTH_RRF2_1"/>
    <property type="match status" value="1"/>
</dbReference>
<sequence>MRLSTRAHYAVRAVLDLAIHAVDRPVPIQEIAERQAISQAYLEQLFAKLRRGRIIRSVRGPRGGYLLARPAAEVTLAEIMEWVDEPLEPVACLDKDGHCDREGGCNTHQIWRDLGRHIRSFLESLTVEQALRDAQVEESVNATDTGRQSLSSGG</sequence>
<dbReference type="Proteomes" id="UP000298602">
    <property type="component" value="Chromosome"/>
</dbReference>
<protein>
    <submittedName>
        <fullName evidence="2">Rrf2 family transcriptional regulator</fullName>
    </submittedName>
</protein>
<proteinExistence type="predicted"/>
<dbReference type="GO" id="GO:0003700">
    <property type="term" value="F:DNA-binding transcription factor activity"/>
    <property type="evidence" value="ECO:0007669"/>
    <property type="project" value="TreeGrafter"/>
</dbReference>
<dbReference type="OrthoDB" id="9800519at2"/>
<evidence type="ECO:0000256" key="1">
    <source>
        <dbReference type="ARBA" id="ARBA00023125"/>
    </source>
</evidence>
<dbReference type="PANTHER" id="PTHR33221:SF5">
    <property type="entry name" value="HTH-TYPE TRANSCRIPTIONAL REGULATOR ISCR"/>
    <property type="match status" value="1"/>
</dbReference>
<keyword evidence="3" id="KW-1185">Reference proteome</keyword>
<dbReference type="Pfam" id="PF02082">
    <property type="entry name" value="Rrf2"/>
    <property type="match status" value="1"/>
</dbReference>
<dbReference type="InterPro" id="IPR000944">
    <property type="entry name" value="Tscrpt_reg_Rrf2"/>
</dbReference>
<dbReference type="SUPFAM" id="SSF46785">
    <property type="entry name" value="Winged helix' DNA-binding domain"/>
    <property type="match status" value="1"/>
</dbReference>